<proteinExistence type="predicted"/>
<protein>
    <submittedName>
        <fullName evidence="1">Uncharacterized protein</fullName>
    </submittedName>
</protein>
<evidence type="ECO:0000313" key="1">
    <source>
        <dbReference type="EMBL" id="KFZ37447.1"/>
    </source>
</evidence>
<dbReference type="Proteomes" id="UP000029264">
    <property type="component" value="Unassembled WGS sequence"/>
</dbReference>
<dbReference type="EMBL" id="JPEO01000006">
    <property type="protein sequence ID" value="KFZ37447.1"/>
    <property type="molecule type" value="Genomic_DNA"/>
</dbReference>
<accession>A0A094JE03</accession>
<reference evidence="1 2" key="1">
    <citation type="submission" date="2014-06" db="EMBL/GenBank/DDBJ databases">
        <title>Shewanella sp. YQH10.</title>
        <authorList>
            <person name="Liu Y."/>
            <person name="Zeng R."/>
        </authorList>
    </citation>
    <scope>NUCLEOTIDE SEQUENCE [LARGE SCALE GENOMIC DNA]</scope>
    <source>
        <strain evidence="1 2">YQH10</strain>
    </source>
</reference>
<dbReference type="AlphaFoldDB" id="A0A094JE03"/>
<keyword evidence="2" id="KW-1185">Reference proteome</keyword>
<gene>
    <name evidence="1" type="ORF">HR45_10545</name>
</gene>
<comment type="caution">
    <text evidence="1">The sequence shown here is derived from an EMBL/GenBank/DDBJ whole genome shotgun (WGS) entry which is preliminary data.</text>
</comment>
<organism evidence="1 2">
    <name type="scientific">Shewanella mangrovi</name>
    <dbReference type="NCBI Taxonomy" id="1515746"/>
    <lineage>
        <taxon>Bacteria</taxon>
        <taxon>Pseudomonadati</taxon>
        <taxon>Pseudomonadota</taxon>
        <taxon>Gammaproteobacteria</taxon>
        <taxon>Alteromonadales</taxon>
        <taxon>Shewanellaceae</taxon>
        <taxon>Shewanella</taxon>
    </lineage>
</organism>
<name>A0A094JE03_9GAMM</name>
<evidence type="ECO:0000313" key="2">
    <source>
        <dbReference type="Proteomes" id="UP000029264"/>
    </source>
</evidence>
<sequence length="66" mass="7315">MASPYQAALGKIIAARLQPEVAKVVELLAPHQSQRAMLVPRPLETRRRPTAQNATALLVCHFRKSL</sequence>
<dbReference type="STRING" id="1515746.HR45_10545"/>